<evidence type="ECO:0000313" key="2">
    <source>
        <dbReference type="EMBL" id="HJE52536.1"/>
    </source>
</evidence>
<proteinExistence type="predicted"/>
<name>A0A921JRU1_9ACTN</name>
<evidence type="ECO:0000256" key="1">
    <source>
        <dbReference type="SAM" id="MobiDB-lite"/>
    </source>
</evidence>
<reference evidence="2" key="1">
    <citation type="journal article" date="2021" name="PeerJ">
        <title>Extensive microbial diversity within the chicken gut microbiome revealed by metagenomics and culture.</title>
        <authorList>
            <person name="Gilroy R."/>
            <person name="Ravi A."/>
            <person name="Getino M."/>
            <person name="Pursley I."/>
            <person name="Horton D.L."/>
            <person name="Alikhan N.F."/>
            <person name="Baker D."/>
            <person name="Gharbi K."/>
            <person name="Hall N."/>
            <person name="Watson M."/>
            <person name="Adriaenssens E.M."/>
            <person name="Foster-Nyarko E."/>
            <person name="Jarju S."/>
            <person name="Secka A."/>
            <person name="Antonio M."/>
            <person name="Oren A."/>
            <person name="Chaudhuri R.R."/>
            <person name="La Ragione R."/>
            <person name="Hildebrand F."/>
            <person name="Pallen M.J."/>
        </authorList>
    </citation>
    <scope>NUCLEOTIDE SEQUENCE</scope>
    <source>
        <strain evidence="2">ChiGjej3B3-7470</strain>
    </source>
</reference>
<sequence length="53" mass="5820">MTENTQPAADNREHAQAPAEGPDDQAHETQPAGKDERHHSEDLAEGTEDKVEQ</sequence>
<dbReference type="AlphaFoldDB" id="A0A921JRU1"/>
<comment type="caution">
    <text evidence="2">The sequence shown here is derived from an EMBL/GenBank/DDBJ whole genome shotgun (WGS) entry which is preliminary data.</text>
</comment>
<feature type="region of interest" description="Disordered" evidence="1">
    <location>
        <begin position="1"/>
        <end position="53"/>
    </location>
</feature>
<evidence type="ECO:0000313" key="3">
    <source>
        <dbReference type="Proteomes" id="UP000712713"/>
    </source>
</evidence>
<protein>
    <submittedName>
        <fullName evidence="2">Uncharacterized protein</fullName>
    </submittedName>
</protein>
<organism evidence="2 3">
    <name type="scientific">Tessaracoccus flavescens</name>
    <dbReference type="NCBI Taxonomy" id="399497"/>
    <lineage>
        <taxon>Bacteria</taxon>
        <taxon>Bacillati</taxon>
        <taxon>Actinomycetota</taxon>
        <taxon>Actinomycetes</taxon>
        <taxon>Propionibacteriales</taxon>
        <taxon>Propionibacteriaceae</taxon>
        <taxon>Tessaracoccus</taxon>
    </lineage>
</organism>
<feature type="compositionally biased region" description="Basic and acidic residues" evidence="1">
    <location>
        <begin position="33"/>
        <end position="53"/>
    </location>
</feature>
<dbReference type="Proteomes" id="UP000712713">
    <property type="component" value="Unassembled WGS sequence"/>
</dbReference>
<accession>A0A921JRU1</accession>
<reference evidence="2" key="2">
    <citation type="submission" date="2021-09" db="EMBL/GenBank/DDBJ databases">
        <authorList>
            <person name="Gilroy R."/>
        </authorList>
    </citation>
    <scope>NUCLEOTIDE SEQUENCE</scope>
    <source>
        <strain evidence="2">ChiGjej3B3-7470</strain>
    </source>
</reference>
<gene>
    <name evidence="2" type="ORF">K8V15_11285</name>
</gene>
<dbReference type="EMBL" id="DYZF01000285">
    <property type="protein sequence ID" value="HJE52536.1"/>
    <property type="molecule type" value="Genomic_DNA"/>
</dbReference>